<dbReference type="SUPFAM" id="SSF47413">
    <property type="entry name" value="lambda repressor-like DNA-binding domains"/>
    <property type="match status" value="1"/>
</dbReference>
<dbReference type="KEGG" id="ahg:AHOG_26860"/>
<evidence type="ECO:0000313" key="2">
    <source>
        <dbReference type="Proteomes" id="UP000204221"/>
    </source>
</evidence>
<dbReference type="CDD" id="cd00093">
    <property type="entry name" value="HTH_XRE"/>
    <property type="match status" value="1"/>
</dbReference>
<gene>
    <name evidence="1" type="ORF">AHOG_26860</name>
</gene>
<keyword evidence="2" id="KW-1185">Reference proteome</keyword>
<dbReference type="InterPro" id="IPR043917">
    <property type="entry name" value="DUF5753"/>
</dbReference>
<organism evidence="1 2">
    <name type="scientific">Actinoalloteichus hoggarensis</name>
    <dbReference type="NCBI Taxonomy" id="1470176"/>
    <lineage>
        <taxon>Bacteria</taxon>
        <taxon>Bacillati</taxon>
        <taxon>Actinomycetota</taxon>
        <taxon>Actinomycetes</taxon>
        <taxon>Pseudonocardiales</taxon>
        <taxon>Pseudonocardiaceae</taxon>
        <taxon>Actinoalloteichus</taxon>
    </lineage>
</organism>
<name>A0A221WAC8_9PSEU</name>
<proteinExistence type="predicted"/>
<dbReference type="AlphaFoldDB" id="A0A221WAC8"/>
<accession>A0A221WAC8</accession>
<dbReference type="EMBL" id="CP022521">
    <property type="protein sequence ID" value="ASO22970.1"/>
    <property type="molecule type" value="Genomic_DNA"/>
</dbReference>
<protein>
    <submittedName>
        <fullName evidence="1">Uncharacterized protein</fullName>
    </submittedName>
</protein>
<dbReference type="Pfam" id="PF13560">
    <property type="entry name" value="HTH_31"/>
    <property type="match status" value="1"/>
</dbReference>
<dbReference type="Gene3D" id="1.10.260.40">
    <property type="entry name" value="lambda repressor-like DNA-binding domains"/>
    <property type="match status" value="1"/>
</dbReference>
<dbReference type="SMART" id="SM00530">
    <property type="entry name" value="HTH_XRE"/>
    <property type="match status" value="1"/>
</dbReference>
<dbReference type="Proteomes" id="UP000204221">
    <property type="component" value="Chromosome"/>
</dbReference>
<dbReference type="PROSITE" id="PS50943">
    <property type="entry name" value="HTH_CROC1"/>
    <property type="match status" value="1"/>
</dbReference>
<reference evidence="1 2" key="1">
    <citation type="submission" date="2017-07" db="EMBL/GenBank/DDBJ databases">
        <title>Complete genome sequence of Actinoalloteichus hoggarensis DSM 45943, type strain of Actinoalloteichus hoggarensis.</title>
        <authorList>
            <person name="Ruckert C."/>
            <person name="Nouioui I."/>
            <person name="Willmese J."/>
            <person name="van Wezel G."/>
            <person name="Klenk H.-P."/>
            <person name="Kalinowski J."/>
            <person name="Zotchev S.B."/>
        </authorList>
    </citation>
    <scope>NUCLEOTIDE SEQUENCE [LARGE SCALE GENOMIC DNA]</scope>
    <source>
        <strain evidence="1 2">DSM 45943</strain>
    </source>
</reference>
<dbReference type="GO" id="GO:0003677">
    <property type="term" value="F:DNA binding"/>
    <property type="evidence" value="ECO:0007669"/>
    <property type="project" value="InterPro"/>
</dbReference>
<evidence type="ECO:0000313" key="1">
    <source>
        <dbReference type="EMBL" id="ASO22970.1"/>
    </source>
</evidence>
<sequence>MGHNSALDRRLLGGELRALREAAGRTHREVADHLDCSQGKISQIELGKVPVRTSDVRLMLEFYGAPDELVDRLRGLAVESKKTGWWQPYTKVMQPGFDTYIGLESAARRVLAFHSDLVPALLQTHDYARAVLGAGTASSATIALLLDALDKRQERLTGGTPLDYSVLLDEATLHRVVGSAVVQRAQLEHLVLMSYRRNVSVRVVPFGAGAHPLVGDNVSLVEVPDPAAPNVVCLQNSASCTYLDKPAQTRRYVTAFSRLDESALDARESGRLIAEVADALPS</sequence>
<dbReference type="InterPro" id="IPR001387">
    <property type="entry name" value="Cro/C1-type_HTH"/>
</dbReference>
<dbReference type="InterPro" id="IPR010982">
    <property type="entry name" value="Lambda_DNA-bd_dom_sf"/>
</dbReference>
<dbReference type="Pfam" id="PF19054">
    <property type="entry name" value="DUF5753"/>
    <property type="match status" value="1"/>
</dbReference>
<dbReference type="RefSeq" id="WP_245856472.1">
    <property type="nucleotide sequence ID" value="NZ_CP022521.1"/>
</dbReference>